<name>A0AAP2CSK6_9RHOB</name>
<dbReference type="Pfam" id="PF00353">
    <property type="entry name" value="HemolysinCabind"/>
    <property type="match status" value="4"/>
</dbReference>
<dbReference type="SUPFAM" id="SSF51120">
    <property type="entry name" value="beta-Roll"/>
    <property type="match status" value="2"/>
</dbReference>
<keyword evidence="11" id="KW-1185">Reference proteome</keyword>
<dbReference type="InterPro" id="IPR050557">
    <property type="entry name" value="RTX_toxin/Mannuronan_C5-epim"/>
</dbReference>
<comment type="cofactor">
    <cofactor evidence="1">
        <name>Ca(2+)</name>
        <dbReference type="ChEBI" id="CHEBI:29108"/>
    </cofactor>
</comment>
<evidence type="ECO:0000256" key="6">
    <source>
        <dbReference type="ARBA" id="ARBA00022737"/>
    </source>
</evidence>
<protein>
    <recommendedName>
        <fullName evidence="9">Peptidase M10 serralysin C-terminal domain-containing protein</fullName>
    </recommendedName>
</protein>
<dbReference type="AlphaFoldDB" id="A0AAP2CSK6"/>
<evidence type="ECO:0000256" key="1">
    <source>
        <dbReference type="ARBA" id="ARBA00001913"/>
    </source>
</evidence>
<dbReference type="GO" id="GO:0016020">
    <property type="term" value="C:membrane"/>
    <property type="evidence" value="ECO:0007669"/>
    <property type="project" value="UniProtKB-SubCell"/>
</dbReference>
<dbReference type="SUPFAM" id="SSF55486">
    <property type="entry name" value="Metalloproteases ('zincins'), catalytic domain"/>
    <property type="match status" value="1"/>
</dbReference>
<evidence type="ECO:0000256" key="5">
    <source>
        <dbReference type="ARBA" id="ARBA00022656"/>
    </source>
</evidence>
<comment type="caution">
    <text evidence="10">The sequence shown here is derived from an EMBL/GenBank/DDBJ whole genome shotgun (WGS) entry which is preliminary data.</text>
</comment>
<reference evidence="10 11" key="1">
    <citation type="journal article" date="2021" name="Arch. Microbiol.">
        <title>Harenicola maris gen. nov., sp. nov. isolated from the Sea of Japan shallow sediments.</title>
        <authorList>
            <person name="Romanenko L.A."/>
            <person name="Kurilenko V.V."/>
            <person name="Chernysheva N.Y."/>
            <person name="Tekutyeva L.A."/>
            <person name="Velansky P.V."/>
            <person name="Svetashev V.I."/>
            <person name="Isaeva M.P."/>
        </authorList>
    </citation>
    <scope>NUCLEOTIDE SEQUENCE [LARGE SCALE GENOMIC DNA]</scope>
    <source>
        <strain evidence="10 11">KMM 3653</strain>
    </source>
</reference>
<dbReference type="Gene3D" id="2.150.10.10">
    <property type="entry name" value="Serralysin-like metalloprotease, C-terminal"/>
    <property type="match status" value="3"/>
</dbReference>
<dbReference type="PRINTS" id="PR00313">
    <property type="entry name" value="CABNDNGRPT"/>
</dbReference>
<proteinExistence type="predicted"/>
<dbReference type="PANTHER" id="PTHR38340">
    <property type="entry name" value="S-LAYER PROTEIN"/>
    <property type="match status" value="1"/>
</dbReference>
<evidence type="ECO:0000256" key="3">
    <source>
        <dbReference type="ARBA" id="ARBA00004613"/>
    </source>
</evidence>
<dbReference type="InterPro" id="IPR018511">
    <property type="entry name" value="Hemolysin-typ_Ca-bd_CS"/>
</dbReference>
<evidence type="ECO:0000313" key="11">
    <source>
        <dbReference type="Proteomes" id="UP001315686"/>
    </source>
</evidence>
<dbReference type="GO" id="GO:0005615">
    <property type="term" value="C:extracellular space"/>
    <property type="evidence" value="ECO:0007669"/>
    <property type="project" value="InterPro"/>
</dbReference>
<dbReference type="InterPro" id="IPR013858">
    <property type="entry name" value="Peptidase_M10B_C"/>
</dbReference>
<accession>A0AAP2CSK6</accession>
<evidence type="ECO:0000256" key="2">
    <source>
        <dbReference type="ARBA" id="ARBA00004370"/>
    </source>
</evidence>
<dbReference type="Pfam" id="PF08548">
    <property type="entry name" value="Peptidase_M10_C"/>
    <property type="match status" value="1"/>
</dbReference>
<sequence length="723" mass="75910">MTVSTTPNSSILIKEGADFSGGSTSFNYVEVGDIIFGNTTGSDTDTFAVYLEAGVQYAIGSAASDGDAVAAEQVGIYEQDTTLTLYNSIGNQVDYDNSSGAAYNSLILYTPSNSGTYYIETAVYGQYDISLDYQLAIFNFEALDYIAWVQELYFGDNLDTLNPTVYFYEEGEYTFLGSGLDFTADGFNNYEISQFEEVFDLYEAVTQLEFTVVDNEADAVLFPALDTDENFPALGVFNPPGEFYQGTGGFNGALWDRNSGGDLEQGGFGFVTILHELLHGLGLAHPHDDGGQSESYFDYDAFGDIIGGGTIYDNTGPYGLNQGVYTTMTYADGYLDGTNGSAPNPNNPTYGYQATPMALDIALLQLLYGVNTEYKGGNSTYVLPETNSAGTFWTSIWDTGGIDTMVYNGSRNATIDLRSATLENAVGGGGYVSSANGIAGGYTIANAVTIENATGGSGNDTLIGNDFDNVIIGNDGADKITSGRGDDSLFGGRQNDTITAGFGDDTVDGGRGADTIFGGNGKDRLDGNLGNDTIVGGSGADLLFGDLGDDEMFGNQGNDTFYGGRGADTIYGGNGFDFLNGGSGADTISGDRGDDTIRGGNGNDTLIGNYGADRIFGNLGNDSLNGGLHDDYLSGGFGNDVMKGGDGADTFVFNAGRDEILDLKGEDSIELDASLVGNKSAAQIMDQYASVTADGVLLDFGADELLISNTSNTTLVENSLIIG</sequence>
<dbReference type="GO" id="GO:0005509">
    <property type="term" value="F:calcium ion binding"/>
    <property type="evidence" value="ECO:0007669"/>
    <property type="project" value="InterPro"/>
</dbReference>
<evidence type="ECO:0000256" key="4">
    <source>
        <dbReference type="ARBA" id="ARBA00022525"/>
    </source>
</evidence>
<keyword evidence="7" id="KW-0843">Virulence</keyword>
<evidence type="ECO:0000313" key="10">
    <source>
        <dbReference type="EMBL" id="MBT0957771.1"/>
    </source>
</evidence>
<dbReference type="PANTHER" id="PTHR38340:SF1">
    <property type="entry name" value="S-LAYER PROTEIN"/>
    <property type="match status" value="1"/>
</dbReference>
<feature type="domain" description="Peptidase M10 serralysin C-terminal" evidence="9">
    <location>
        <begin position="386"/>
        <end position="700"/>
    </location>
</feature>
<evidence type="ECO:0000259" key="9">
    <source>
        <dbReference type="Pfam" id="PF08548"/>
    </source>
</evidence>
<evidence type="ECO:0000256" key="8">
    <source>
        <dbReference type="ARBA" id="ARBA00023136"/>
    </source>
</evidence>
<gene>
    <name evidence="10" type="ORF">IV417_10250</name>
</gene>
<dbReference type="GO" id="GO:0090729">
    <property type="term" value="F:toxin activity"/>
    <property type="evidence" value="ECO:0007669"/>
    <property type="project" value="UniProtKB-KW"/>
</dbReference>
<dbReference type="PROSITE" id="PS00330">
    <property type="entry name" value="HEMOLYSIN_CALCIUM"/>
    <property type="match status" value="3"/>
</dbReference>
<keyword evidence="8" id="KW-0472">Membrane</keyword>
<dbReference type="PRINTS" id="PR01488">
    <property type="entry name" value="RTXTOXINA"/>
</dbReference>
<keyword evidence="6" id="KW-0677">Repeat</keyword>
<dbReference type="InterPro" id="IPR011049">
    <property type="entry name" value="Serralysin-like_metalloprot_C"/>
</dbReference>
<evidence type="ECO:0000256" key="7">
    <source>
        <dbReference type="ARBA" id="ARBA00023026"/>
    </source>
</evidence>
<dbReference type="InterPro" id="IPR003995">
    <property type="entry name" value="RTX_toxin_determinant-A"/>
</dbReference>
<organism evidence="10 11">
    <name type="scientific">Harenicola maris</name>
    <dbReference type="NCBI Taxonomy" id="2841044"/>
    <lineage>
        <taxon>Bacteria</taxon>
        <taxon>Pseudomonadati</taxon>
        <taxon>Pseudomonadota</taxon>
        <taxon>Alphaproteobacteria</taxon>
        <taxon>Rhodobacterales</taxon>
        <taxon>Paracoccaceae</taxon>
        <taxon>Harenicola</taxon>
    </lineage>
</organism>
<dbReference type="InterPro" id="IPR001343">
    <property type="entry name" value="Hemolysn_Ca-bd"/>
</dbReference>
<dbReference type="GO" id="GO:0008237">
    <property type="term" value="F:metallopeptidase activity"/>
    <property type="evidence" value="ECO:0007669"/>
    <property type="project" value="InterPro"/>
</dbReference>
<dbReference type="Gene3D" id="3.40.390.10">
    <property type="entry name" value="Collagenase (Catalytic Domain)"/>
    <property type="match status" value="1"/>
</dbReference>
<comment type="subcellular location">
    <subcellularLocation>
        <location evidence="2">Membrane</location>
    </subcellularLocation>
    <subcellularLocation>
        <location evidence="3">Secreted</location>
    </subcellularLocation>
</comment>
<keyword evidence="4" id="KW-0964">Secreted</keyword>
<dbReference type="EMBL" id="JADQAZ010000002">
    <property type="protein sequence ID" value="MBT0957771.1"/>
    <property type="molecule type" value="Genomic_DNA"/>
</dbReference>
<keyword evidence="5" id="KW-0800">Toxin</keyword>
<dbReference type="RefSeq" id="WP_327793995.1">
    <property type="nucleotide sequence ID" value="NZ_JADQAZ010000002.1"/>
</dbReference>
<dbReference type="InterPro" id="IPR024079">
    <property type="entry name" value="MetalloPept_cat_dom_sf"/>
</dbReference>
<dbReference type="Proteomes" id="UP001315686">
    <property type="component" value="Unassembled WGS sequence"/>
</dbReference>